<name>A0A158KNH6_9BURK</name>
<dbReference type="RefSeq" id="WP_061150560.1">
    <property type="nucleotide sequence ID" value="NZ_FCOM02000042.1"/>
</dbReference>
<dbReference type="AlphaFoldDB" id="A0A158KNH6"/>
<dbReference type="SUPFAM" id="SSF56281">
    <property type="entry name" value="Metallo-hydrolase/oxidoreductase"/>
    <property type="match status" value="1"/>
</dbReference>
<dbReference type="InterPro" id="IPR052159">
    <property type="entry name" value="Competence_DNA_uptake"/>
</dbReference>
<organism evidence="1 2">
    <name type="scientific">Caballeronia arvi</name>
    <dbReference type="NCBI Taxonomy" id="1777135"/>
    <lineage>
        <taxon>Bacteria</taxon>
        <taxon>Pseudomonadati</taxon>
        <taxon>Pseudomonadota</taxon>
        <taxon>Betaproteobacteria</taxon>
        <taxon>Burkholderiales</taxon>
        <taxon>Burkholderiaceae</taxon>
        <taxon>Caballeronia</taxon>
    </lineage>
</organism>
<evidence type="ECO:0008006" key="3">
    <source>
        <dbReference type="Google" id="ProtNLM"/>
    </source>
</evidence>
<evidence type="ECO:0000313" key="1">
    <source>
        <dbReference type="EMBL" id="SAL82634.1"/>
    </source>
</evidence>
<accession>A0A158KNH6</accession>
<dbReference type="EMBL" id="FCOM02000042">
    <property type="protein sequence ID" value="SAL82634.1"/>
    <property type="molecule type" value="Genomic_DNA"/>
</dbReference>
<sequence>MNNGQQKAVENVDVKRIARGVPQTGENLVKERKQHPIPDGRMYCKLEAVDAESDYHNNRRCVRLFGISEAQFVQSLEENSTNSTFDVFIMDIEWPAWEVLKLNDIYLTRDRFRDSEPEWLEVSYRSDVSADDGQAYAYPLFLGSAPTFLEIQRVVPIDGRAIPRSHTVPAVRPHHTPSSSHYVLDAFHVGQGMCSVFHNGKSGFVLDAGAGTPVIRKIYNQKSFVNEFMTLVKRLSPLSMVLSHFDVDHWRLLDWDAEFLDRVDKIFVPGNYPSLPFKSSIIKAKVTPITTATLLDDTVASANLRVVRSSPHFSNKNGECLVAVCRTRGKIALLPGDYTYRRFPTDGGSEMRALSAAKYDAVVVPHHGDAASADQVVNPVSDSSIAFFSAGTHSYYNHPKQESLDNHEDIGYVVINKKESTEIKQKRLLA</sequence>
<gene>
    <name evidence="1" type="ORF">AWB74_06335</name>
</gene>
<reference evidence="1" key="1">
    <citation type="submission" date="2016-01" db="EMBL/GenBank/DDBJ databases">
        <authorList>
            <person name="Peeters C."/>
        </authorList>
    </citation>
    <scope>NUCLEOTIDE SEQUENCE [LARGE SCALE GENOMIC DNA]</scope>
    <source>
        <strain evidence="1">LMG 29317</strain>
    </source>
</reference>
<dbReference type="Proteomes" id="UP000055019">
    <property type="component" value="Unassembled WGS sequence"/>
</dbReference>
<protein>
    <recommendedName>
        <fullName evidence="3">Metallo-beta-lactamase domain-containing protein</fullName>
    </recommendedName>
</protein>
<dbReference type="PANTHER" id="PTHR30619:SF1">
    <property type="entry name" value="RECOMBINATION PROTEIN 2"/>
    <property type="match status" value="1"/>
</dbReference>
<dbReference type="InterPro" id="IPR036866">
    <property type="entry name" value="RibonucZ/Hydroxyglut_hydro"/>
</dbReference>
<keyword evidence="2" id="KW-1185">Reference proteome</keyword>
<dbReference type="OrthoDB" id="418728at2"/>
<proteinExistence type="predicted"/>
<comment type="caution">
    <text evidence="1">The sequence shown here is derived from an EMBL/GenBank/DDBJ whole genome shotgun (WGS) entry which is preliminary data.</text>
</comment>
<evidence type="ECO:0000313" key="2">
    <source>
        <dbReference type="Proteomes" id="UP000055019"/>
    </source>
</evidence>
<dbReference type="Gene3D" id="3.60.15.10">
    <property type="entry name" value="Ribonuclease Z/Hydroxyacylglutathione hydrolase-like"/>
    <property type="match status" value="1"/>
</dbReference>
<dbReference type="PANTHER" id="PTHR30619">
    <property type="entry name" value="DNA INTERNALIZATION/COMPETENCE PROTEIN COMEC/REC2"/>
    <property type="match status" value="1"/>
</dbReference>